<proteinExistence type="predicted"/>
<keyword evidence="4" id="KW-1185">Reference proteome</keyword>
<accession>A0A1I0EM77</accession>
<name>A0A1I0EM77_9FIRM</name>
<dbReference type="Gene3D" id="3.30.565.40">
    <property type="entry name" value="Fervidobacterium nodosum Rt17-B1 like"/>
    <property type="match status" value="1"/>
</dbReference>
<dbReference type="InterPro" id="IPR021729">
    <property type="entry name" value="DUF3298"/>
</dbReference>
<dbReference type="AlphaFoldDB" id="A0A1I0EM77"/>
<evidence type="ECO:0000313" key="3">
    <source>
        <dbReference type="EMBL" id="SET46060.1"/>
    </source>
</evidence>
<dbReference type="RefSeq" id="WP_092362328.1">
    <property type="nucleotide sequence ID" value="NZ_DAINWJ010000638.1"/>
</dbReference>
<dbReference type="EMBL" id="FOIM01000006">
    <property type="protein sequence ID" value="SET46060.1"/>
    <property type="molecule type" value="Genomic_DNA"/>
</dbReference>
<dbReference type="GeneID" id="93276591"/>
<dbReference type="STRING" id="460384.SAMN05216313_106208"/>
<dbReference type="Proteomes" id="UP000198508">
    <property type="component" value="Unassembled WGS sequence"/>
</dbReference>
<gene>
    <name evidence="3" type="ORF">SAMN05216313_106208</name>
</gene>
<sequence length="288" mass="32291">MKQDEKQIMDELKREYESIPVPPQARARIMQGINQAKKEQKRGNYMKIMKSTGATAAAAMVMITVMANLNPTTASAMEKLPVIGSIAKVVTFRTFEDQKENFEANIQVPQVTIDGNTENKVNKSIEEYADELIAQYEKELAADQGEGHYSLDSSYKVVTDNDKYLCLRIDTTEIMASGAQFVKIFTVDKATGNVISLKDLFANRPDALDKISENIKEQMRSQMAEDENKQYFLDSDMPETDFKGLTGDESFYFDESGQLVIAFNEYDVAPGYMGAVDFIIPKTVTGKL</sequence>
<evidence type="ECO:0000259" key="2">
    <source>
        <dbReference type="Pfam" id="PF13739"/>
    </source>
</evidence>
<dbReference type="Gene3D" id="3.90.640.20">
    <property type="entry name" value="Heat-shock cognate protein, ATPase"/>
    <property type="match status" value="1"/>
</dbReference>
<organism evidence="3 4">
    <name type="scientific">Enterocloster lavalensis</name>
    <dbReference type="NCBI Taxonomy" id="460384"/>
    <lineage>
        <taxon>Bacteria</taxon>
        <taxon>Bacillati</taxon>
        <taxon>Bacillota</taxon>
        <taxon>Clostridia</taxon>
        <taxon>Lachnospirales</taxon>
        <taxon>Lachnospiraceae</taxon>
        <taxon>Enterocloster</taxon>
    </lineage>
</organism>
<reference evidence="4" key="1">
    <citation type="submission" date="2016-10" db="EMBL/GenBank/DDBJ databases">
        <authorList>
            <person name="Varghese N."/>
            <person name="Submissions S."/>
        </authorList>
    </citation>
    <scope>NUCLEOTIDE SEQUENCE [LARGE SCALE GENOMIC DNA]</scope>
    <source>
        <strain evidence="4">NLAE-zl-G277</strain>
    </source>
</reference>
<dbReference type="InterPro" id="IPR037126">
    <property type="entry name" value="PdaC/RsiV-like_sf"/>
</dbReference>
<dbReference type="Pfam" id="PF13739">
    <property type="entry name" value="PdaC"/>
    <property type="match status" value="1"/>
</dbReference>
<evidence type="ECO:0000259" key="1">
    <source>
        <dbReference type="Pfam" id="PF11738"/>
    </source>
</evidence>
<feature type="domain" description="DUF3298" evidence="1">
    <location>
        <begin position="198"/>
        <end position="282"/>
    </location>
</feature>
<evidence type="ECO:0000313" key="4">
    <source>
        <dbReference type="Proteomes" id="UP000198508"/>
    </source>
</evidence>
<protein>
    <submittedName>
        <fullName evidence="3">Uncharacterized protein</fullName>
    </submittedName>
</protein>
<dbReference type="Pfam" id="PF11738">
    <property type="entry name" value="DUF3298"/>
    <property type="match status" value="1"/>
</dbReference>
<feature type="domain" description="Deacetylase PdaC" evidence="2">
    <location>
        <begin position="97"/>
        <end position="171"/>
    </location>
</feature>
<dbReference type="InterPro" id="IPR025303">
    <property type="entry name" value="PdaC"/>
</dbReference>